<reference evidence="2" key="2">
    <citation type="submission" date="2020-05" db="UniProtKB">
        <authorList>
            <consortium name="EnsemblMetazoa"/>
        </authorList>
    </citation>
    <scope>IDENTIFICATION</scope>
    <source>
        <strain evidence="2">IAEA</strain>
    </source>
</reference>
<dbReference type="GO" id="GO:0006303">
    <property type="term" value="P:double-strand break repair via nonhomologous end joining"/>
    <property type="evidence" value="ECO:0007669"/>
    <property type="project" value="InterPro"/>
</dbReference>
<dbReference type="AlphaFoldDB" id="A0A1A9W9P1"/>
<dbReference type="STRING" id="37001.A0A1A9W9P1"/>
<evidence type="ECO:0000259" key="1">
    <source>
        <dbReference type="Pfam" id="PF03730"/>
    </source>
</evidence>
<dbReference type="Proteomes" id="UP000091820">
    <property type="component" value="Unassembled WGS sequence"/>
</dbReference>
<evidence type="ECO:0000313" key="2">
    <source>
        <dbReference type="EnsemblMetazoa" id="GBRI011377-PA"/>
    </source>
</evidence>
<sequence>MQMEPFAKRRSMPRYVALVLVSREDAREGSYYSLLANDGFKIVYLPYATHVRHVDFKDWNSVENQASHEGVAICEKLARKFRLKYNPSLLSDPELEHLQSKLLALAFDRKFEAEGSQYFPDLESQDAIVADLLPEFEEIFGVDEEPAKKRGASTSAGAHAKDKVPKLIREDLKKKDYVLQMISNKSLDSCTNQQLFQILEEHFNKKMPKKLKKQEFLDCLYDSNE</sequence>
<name>A0A1A9W9P1_9MUSC</name>
<dbReference type="GO" id="GO:0003690">
    <property type="term" value="F:double-stranded DNA binding"/>
    <property type="evidence" value="ECO:0007669"/>
    <property type="project" value="TreeGrafter"/>
</dbReference>
<dbReference type="Gene3D" id="1.10.1600.10">
    <property type="match status" value="1"/>
</dbReference>
<dbReference type="GO" id="GO:0000723">
    <property type="term" value="P:telomere maintenance"/>
    <property type="evidence" value="ECO:0007669"/>
    <property type="project" value="TreeGrafter"/>
</dbReference>
<dbReference type="GO" id="GO:0043564">
    <property type="term" value="C:Ku70:Ku80 complex"/>
    <property type="evidence" value="ECO:0007669"/>
    <property type="project" value="TreeGrafter"/>
</dbReference>
<dbReference type="EnsemblMetazoa" id="GBRI011377-RA">
    <property type="protein sequence ID" value="GBRI011377-PA"/>
    <property type="gene ID" value="GBRI011377"/>
</dbReference>
<protein>
    <recommendedName>
        <fullName evidence="1">Ku70/Ku80 C-terminal arm domain-containing protein</fullName>
    </recommendedName>
</protein>
<dbReference type="PANTHER" id="PTHR12604:SF2">
    <property type="entry name" value="X-RAY REPAIR CROSS-COMPLEMENTING PROTEIN 6"/>
    <property type="match status" value="1"/>
</dbReference>
<organism evidence="2 3">
    <name type="scientific">Glossina brevipalpis</name>
    <dbReference type="NCBI Taxonomy" id="37001"/>
    <lineage>
        <taxon>Eukaryota</taxon>
        <taxon>Metazoa</taxon>
        <taxon>Ecdysozoa</taxon>
        <taxon>Arthropoda</taxon>
        <taxon>Hexapoda</taxon>
        <taxon>Insecta</taxon>
        <taxon>Pterygota</taxon>
        <taxon>Neoptera</taxon>
        <taxon>Endopterygota</taxon>
        <taxon>Diptera</taxon>
        <taxon>Brachycera</taxon>
        <taxon>Muscomorpha</taxon>
        <taxon>Hippoboscoidea</taxon>
        <taxon>Glossinidae</taxon>
        <taxon>Glossina</taxon>
    </lineage>
</organism>
<evidence type="ECO:0000313" key="3">
    <source>
        <dbReference type="Proteomes" id="UP000091820"/>
    </source>
</evidence>
<accession>A0A1A9W9P1</accession>
<dbReference type="Pfam" id="PF03730">
    <property type="entry name" value="Ku_C"/>
    <property type="match status" value="1"/>
</dbReference>
<proteinExistence type="predicted"/>
<dbReference type="InterPro" id="IPR016194">
    <property type="entry name" value="SPOC-like_C_dom_sf"/>
</dbReference>
<dbReference type="PANTHER" id="PTHR12604">
    <property type="entry name" value="KU AUTOANTIGEN DNA HELICASE"/>
    <property type="match status" value="1"/>
</dbReference>
<reference evidence="3" key="1">
    <citation type="submission" date="2014-03" db="EMBL/GenBank/DDBJ databases">
        <authorList>
            <person name="Aksoy S."/>
            <person name="Warren W."/>
            <person name="Wilson R.K."/>
        </authorList>
    </citation>
    <scope>NUCLEOTIDE SEQUENCE [LARGE SCALE GENOMIC DNA]</scope>
    <source>
        <strain evidence="3">IAEA</strain>
    </source>
</reference>
<dbReference type="InterPro" id="IPR005160">
    <property type="entry name" value="Ku_C"/>
</dbReference>
<dbReference type="GO" id="GO:0003678">
    <property type="term" value="F:DNA helicase activity"/>
    <property type="evidence" value="ECO:0007669"/>
    <property type="project" value="InterPro"/>
</dbReference>
<dbReference type="VEuPathDB" id="VectorBase:GBRI011377"/>
<dbReference type="SUPFAM" id="SSF100939">
    <property type="entry name" value="SPOC domain-like"/>
    <property type="match status" value="1"/>
</dbReference>
<keyword evidence="3" id="KW-1185">Reference proteome</keyword>
<dbReference type="GO" id="GO:0042162">
    <property type="term" value="F:telomeric DNA binding"/>
    <property type="evidence" value="ECO:0007669"/>
    <property type="project" value="TreeGrafter"/>
</dbReference>
<feature type="domain" description="Ku70/Ku80 C-terminal arm" evidence="1">
    <location>
        <begin position="84"/>
        <end position="159"/>
    </location>
</feature>